<evidence type="ECO:0000256" key="10">
    <source>
        <dbReference type="ARBA" id="ARBA00023136"/>
    </source>
</evidence>
<protein>
    <recommendedName>
        <fullName evidence="12">ATP synthase complex subunit 8</fullName>
    </recommendedName>
</protein>
<keyword evidence="3 12" id="KW-0813">Transport</keyword>
<keyword evidence="7 13" id="KW-1133">Transmembrane helix</keyword>
<dbReference type="InterPro" id="IPR001421">
    <property type="entry name" value="ATP8_metazoa"/>
</dbReference>
<organism evidence="14">
    <name type="scientific">Ascaphus truei</name>
    <name type="common">Coastal tailed frog</name>
    <dbReference type="NCBI Taxonomy" id="8439"/>
    <lineage>
        <taxon>Eukaryota</taxon>
        <taxon>Metazoa</taxon>
        <taxon>Chordata</taxon>
        <taxon>Craniata</taxon>
        <taxon>Vertebrata</taxon>
        <taxon>Euteleostomi</taxon>
        <taxon>Amphibia</taxon>
        <taxon>Batrachia</taxon>
        <taxon>Anura</taxon>
        <taxon>Ascaphidae</taxon>
        <taxon>Ascaphus</taxon>
    </lineage>
</organism>
<comment type="subcellular location">
    <subcellularLocation>
        <location evidence="1 12">Mitochondrion membrane</location>
        <topology evidence="1 12">Single-pass membrane protein</topology>
    </subcellularLocation>
</comment>
<evidence type="ECO:0000256" key="4">
    <source>
        <dbReference type="ARBA" id="ARBA00022547"/>
    </source>
</evidence>
<keyword evidence="10 13" id="KW-0472">Membrane</keyword>
<proteinExistence type="inferred from homology"/>
<evidence type="ECO:0000256" key="3">
    <source>
        <dbReference type="ARBA" id="ARBA00022448"/>
    </source>
</evidence>
<evidence type="ECO:0000256" key="6">
    <source>
        <dbReference type="ARBA" id="ARBA00022781"/>
    </source>
</evidence>
<evidence type="ECO:0000313" key="14">
    <source>
        <dbReference type="EMBL" id="CAI38775.1"/>
    </source>
</evidence>
<dbReference type="EMBL" id="AJ871087">
    <property type="protein sequence ID" value="CAI38775.1"/>
    <property type="molecule type" value="Genomic_DNA"/>
</dbReference>
<feature type="transmembrane region" description="Helical" evidence="13">
    <location>
        <begin position="6"/>
        <end position="24"/>
    </location>
</feature>
<dbReference type="PANTHER" id="PTHR39937">
    <property type="entry name" value="ATP SYNTHASE PROTEIN 8"/>
    <property type="match status" value="1"/>
</dbReference>
<evidence type="ECO:0000256" key="13">
    <source>
        <dbReference type="SAM" id="Phobius"/>
    </source>
</evidence>
<evidence type="ECO:0000256" key="9">
    <source>
        <dbReference type="ARBA" id="ARBA00023128"/>
    </source>
</evidence>
<evidence type="ECO:0000256" key="1">
    <source>
        <dbReference type="ARBA" id="ARBA00004304"/>
    </source>
</evidence>
<accession>Q2HQU4</accession>
<keyword evidence="9 12" id="KW-0496">Mitochondrion</keyword>
<name>Q2HQU4_ASCTR</name>
<keyword evidence="11" id="KW-0066">ATP synthesis</keyword>
<dbReference type="GO" id="GO:0015986">
    <property type="term" value="P:proton motive force-driven ATP synthesis"/>
    <property type="evidence" value="ECO:0007669"/>
    <property type="project" value="InterPro"/>
</dbReference>
<dbReference type="GO" id="GO:0031966">
    <property type="term" value="C:mitochondrial membrane"/>
    <property type="evidence" value="ECO:0007669"/>
    <property type="project" value="UniProtKB-SubCell"/>
</dbReference>
<reference evidence="14" key="1">
    <citation type="journal article" date="2006" name="Gene">
        <title>Mitochondrial phylogeny of Anura (Amphibia): a case study of congruent phylogenetic reconstruction using amino acid and nucleotide characters.</title>
        <authorList>
            <person name="Gissi C."/>
            <person name="San Mauro D."/>
            <person name="Pesole G."/>
            <person name="Zardoya R."/>
        </authorList>
    </citation>
    <scope>NUCLEOTIDE SEQUENCE</scope>
</reference>
<dbReference type="InterPro" id="IPR050635">
    <property type="entry name" value="ATPase_protein_8"/>
</dbReference>
<dbReference type="GO" id="GO:0045259">
    <property type="term" value="C:proton-transporting ATP synthase complex"/>
    <property type="evidence" value="ECO:0007669"/>
    <property type="project" value="UniProtKB-KW"/>
</dbReference>
<evidence type="ECO:0000256" key="8">
    <source>
        <dbReference type="ARBA" id="ARBA00023065"/>
    </source>
</evidence>
<keyword evidence="5 12" id="KW-0812">Transmembrane</keyword>
<evidence type="ECO:0000256" key="11">
    <source>
        <dbReference type="ARBA" id="ARBA00023310"/>
    </source>
</evidence>
<comment type="similarity">
    <text evidence="2 12">Belongs to the ATPase protein 8 family.</text>
</comment>
<dbReference type="AlphaFoldDB" id="Q2HQU4"/>
<keyword evidence="8 12" id="KW-0406">Ion transport</keyword>
<dbReference type="Pfam" id="PF00895">
    <property type="entry name" value="ATP-synt_8"/>
    <property type="match status" value="1"/>
</dbReference>
<evidence type="ECO:0000256" key="2">
    <source>
        <dbReference type="ARBA" id="ARBA00008892"/>
    </source>
</evidence>
<sequence>MPQLNPKPWFAILIFSWLILLTLIPTKIINHMTSNETSIEKTKKMKPQSWFWPWT</sequence>
<evidence type="ECO:0000256" key="5">
    <source>
        <dbReference type="ARBA" id="ARBA00022692"/>
    </source>
</evidence>
<dbReference type="PANTHER" id="PTHR39937:SF1">
    <property type="entry name" value="ATP SYNTHASE PROTEIN 8"/>
    <property type="match status" value="1"/>
</dbReference>
<gene>
    <name evidence="14" type="primary">atpase8</name>
</gene>
<keyword evidence="4 12" id="KW-0138">CF(0)</keyword>
<evidence type="ECO:0000256" key="7">
    <source>
        <dbReference type="ARBA" id="ARBA00022989"/>
    </source>
</evidence>
<dbReference type="GO" id="GO:0015078">
    <property type="term" value="F:proton transmembrane transporter activity"/>
    <property type="evidence" value="ECO:0007669"/>
    <property type="project" value="InterPro"/>
</dbReference>
<geneLocation type="mitochondrion" evidence="14"/>
<evidence type="ECO:0000256" key="12">
    <source>
        <dbReference type="RuleBase" id="RU003661"/>
    </source>
</evidence>
<keyword evidence="6 12" id="KW-0375">Hydrogen ion transport</keyword>